<feature type="transmembrane region" description="Helical" evidence="5">
    <location>
        <begin position="90"/>
        <end position="114"/>
    </location>
</feature>
<sequence>MSTLHFISSIVSLWIAYQFYQPIAKRLIVFLPFPKTVAYDTEYAIHFNSLQQRFENIVAFILLVILVKLILYLIIVTFDKIVAYKKLHLVSRIMGVILGILMSLIVIQIGLYLISLYPDTFIQNQISQSLLCKRWILNMPFVSHFILNL</sequence>
<dbReference type="InterPro" id="IPR003825">
    <property type="entry name" value="Colicin-V_CvpA"/>
</dbReference>
<evidence type="ECO:0000256" key="1">
    <source>
        <dbReference type="ARBA" id="ARBA00004141"/>
    </source>
</evidence>
<keyword evidence="4 5" id="KW-0472">Membrane</keyword>
<organism evidence="6 7">
    <name type="scientific">Staphylococcus caprae</name>
    <dbReference type="NCBI Taxonomy" id="29380"/>
    <lineage>
        <taxon>Bacteria</taxon>
        <taxon>Bacillati</taxon>
        <taxon>Bacillota</taxon>
        <taxon>Bacilli</taxon>
        <taxon>Bacillales</taxon>
        <taxon>Staphylococcaceae</taxon>
        <taxon>Staphylococcus</taxon>
    </lineage>
</organism>
<proteinExistence type="predicted"/>
<dbReference type="PANTHER" id="PTHR37306">
    <property type="entry name" value="COLICIN V PRODUCTION PROTEIN"/>
    <property type="match status" value="1"/>
</dbReference>
<name>A0ABN5W571_9STAP</name>
<dbReference type="Proteomes" id="UP000274772">
    <property type="component" value="Chromosome"/>
</dbReference>
<evidence type="ECO:0000256" key="3">
    <source>
        <dbReference type="ARBA" id="ARBA00022989"/>
    </source>
</evidence>
<dbReference type="PANTHER" id="PTHR37306:SF1">
    <property type="entry name" value="COLICIN V PRODUCTION PROTEIN"/>
    <property type="match status" value="1"/>
</dbReference>
<keyword evidence="7" id="KW-1185">Reference proteome</keyword>
<dbReference type="EMBL" id="AP018586">
    <property type="protein sequence ID" value="BBD92867.1"/>
    <property type="molecule type" value="Genomic_DNA"/>
</dbReference>
<keyword evidence="3 5" id="KW-1133">Transmembrane helix</keyword>
<evidence type="ECO:0000313" key="7">
    <source>
        <dbReference type="Proteomes" id="UP000274772"/>
    </source>
</evidence>
<gene>
    <name evidence="6" type="ORF">JMUB590_1810</name>
</gene>
<reference evidence="6 7" key="1">
    <citation type="submission" date="2018-05" db="EMBL/GenBank/DDBJ databases">
        <title>Complete genome sequencing of three human clinical isolates of Staphylococcus caprae reveals virulence factors similar to those of S. epidermidis and S. capitis.</title>
        <authorList>
            <person name="Watanabe S."/>
            <person name="Cui L."/>
        </authorList>
    </citation>
    <scope>NUCLEOTIDE SEQUENCE [LARGE SCALE GENOMIC DNA]</scope>
    <source>
        <strain evidence="6 7">JMUB590</strain>
    </source>
</reference>
<evidence type="ECO:0000256" key="4">
    <source>
        <dbReference type="ARBA" id="ARBA00023136"/>
    </source>
</evidence>
<feature type="transmembrane region" description="Helical" evidence="5">
    <location>
        <begin position="57"/>
        <end position="78"/>
    </location>
</feature>
<evidence type="ECO:0000313" key="6">
    <source>
        <dbReference type="EMBL" id="BBD92867.1"/>
    </source>
</evidence>
<keyword evidence="2 5" id="KW-0812">Transmembrane</keyword>
<evidence type="ECO:0000256" key="2">
    <source>
        <dbReference type="ARBA" id="ARBA00022692"/>
    </source>
</evidence>
<dbReference type="Pfam" id="PF02674">
    <property type="entry name" value="Colicin_V"/>
    <property type="match status" value="1"/>
</dbReference>
<evidence type="ECO:0000256" key="5">
    <source>
        <dbReference type="SAM" id="Phobius"/>
    </source>
</evidence>
<comment type="subcellular location">
    <subcellularLocation>
        <location evidence="1">Membrane</location>
        <topology evidence="1">Multi-pass membrane protein</topology>
    </subcellularLocation>
</comment>
<accession>A0ABN5W571</accession>
<protein>
    <submittedName>
        <fullName evidence="6">Bacteriocin production protein</fullName>
    </submittedName>
</protein>